<reference evidence="2" key="2">
    <citation type="journal article" date="2015" name="Data Brief">
        <title>Shoot transcriptome of the giant reed, Arundo donax.</title>
        <authorList>
            <person name="Barrero R.A."/>
            <person name="Guerrero F.D."/>
            <person name="Moolhuijzen P."/>
            <person name="Goolsby J.A."/>
            <person name="Tidwell J."/>
            <person name="Bellgard S.E."/>
            <person name="Bellgard M.I."/>
        </authorList>
    </citation>
    <scope>NUCLEOTIDE SEQUENCE</scope>
    <source>
        <tissue evidence="2">Shoot tissue taken approximately 20 cm above the soil surface</tissue>
    </source>
</reference>
<dbReference type="EMBL" id="GBRH01204874">
    <property type="protein sequence ID" value="JAD93021.1"/>
    <property type="molecule type" value="Transcribed_RNA"/>
</dbReference>
<name>A0A0A9DZ12_ARUDO</name>
<organism evidence="2">
    <name type="scientific">Arundo donax</name>
    <name type="common">Giant reed</name>
    <name type="synonym">Donax arundinaceus</name>
    <dbReference type="NCBI Taxonomy" id="35708"/>
    <lineage>
        <taxon>Eukaryota</taxon>
        <taxon>Viridiplantae</taxon>
        <taxon>Streptophyta</taxon>
        <taxon>Embryophyta</taxon>
        <taxon>Tracheophyta</taxon>
        <taxon>Spermatophyta</taxon>
        <taxon>Magnoliopsida</taxon>
        <taxon>Liliopsida</taxon>
        <taxon>Poales</taxon>
        <taxon>Poaceae</taxon>
        <taxon>PACMAD clade</taxon>
        <taxon>Arundinoideae</taxon>
        <taxon>Arundineae</taxon>
        <taxon>Arundo</taxon>
    </lineage>
</organism>
<evidence type="ECO:0000256" key="1">
    <source>
        <dbReference type="SAM" id="MobiDB-lite"/>
    </source>
</evidence>
<dbReference type="AlphaFoldDB" id="A0A0A9DZ12"/>
<accession>A0A0A9DZ12</accession>
<protein>
    <submittedName>
        <fullName evidence="2">Uncharacterized protein</fullName>
    </submittedName>
</protein>
<reference evidence="2" key="1">
    <citation type="submission" date="2014-09" db="EMBL/GenBank/DDBJ databases">
        <authorList>
            <person name="Magalhaes I.L.F."/>
            <person name="Oliveira U."/>
            <person name="Santos F.R."/>
            <person name="Vidigal T.H.D.A."/>
            <person name="Brescovit A.D."/>
            <person name="Santos A.J."/>
        </authorList>
    </citation>
    <scope>NUCLEOTIDE SEQUENCE</scope>
    <source>
        <tissue evidence="2">Shoot tissue taken approximately 20 cm above the soil surface</tissue>
    </source>
</reference>
<evidence type="ECO:0000313" key="2">
    <source>
        <dbReference type="EMBL" id="JAD93021.1"/>
    </source>
</evidence>
<sequence>MCAMSQSSRAPTLSATALSLE</sequence>
<feature type="region of interest" description="Disordered" evidence="1">
    <location>
        <begin position="1"/>
        <end position="21"/>
    </location>
</feature>
<proteinExistence type="predicted"/>